<protein>
    <submittedName>
        <fullName evidence="3">SagB-type dehydrogenase family enzyme</fullName>
    </submittedName>
</protein>
<evidence type="ECO:0000259" key="2">
    <source>
        <dbReference type="Pfam" id="PF22767"/>
    </source>
</evidence>
<keyword evidence="4" id="KW-1185">Reference proteome</keyword>
<dbReference type="InterPro" id="IPR054488">
    <property type="entry name" value="ThcOx_dom2"/>
</dbReference>
<dbReference type="PANTHER" id="PTHR43745">
    <property type="entry name" value="NITROREDUCTASE MJ1384-RELATED"/>
    <property type="match status" value="1"/>
</dbReference>
<dbReference type="Pfam" id="PF22767">
    <property type="entry name" value="ThcOx"/>
    <property type="match status" value="1"/>
</dbReference>
<feature type="domain" description="Nitroreductase" evidence="1">
    <location>
        <begin position="367"/>
        <end position="457"/>
    </location>
</feature>
<name>A0A7W8AEK9_9ACTN</name>
<gene>
    <name evidence="3" type="ORF">HNR40_009151</name>
</gene>
<dbReference type="SUPFAM" id="SSF55469">
    <property type="entry name" value="FMN-dependent nitroreductase-like"/>
    <property type="match status" value="1"/>
</dbReference>
<dbReference type="PANTHER" id="PTHR43745:SF2">
    <property type="entry name" value="NITROREDUCTASE MJ1384-RELATED"/>
    <property type="match status" value="1"/>
</dbReference>
<reference evidence="3 4" key="1">
    <citation type="submission" date="2020-08" db="EMBL/GenBank/DDBJ databases">
        <title>Genomic Encyclopedia of Type Strains, Phase IV (KMG-IV): sequencing the most valuable type-strain genomes for metagenomic binning, comparative biology and taxonomic classification.</title>
        <authorList>
            <person name="Goeker M."/>
        </authorList>
    </citation>
    <scope>NUCLEOTIDE SEQUENCE [LARGE SCALE GENOMIC DNA]</scope>
    <source>
        <strain evidence="3 4">DSM 45385</strain>
    </source>
</reference>
<dbReference type="CDD" id="cd02142">
    <property type="entry name" value="McbC_SagB-like_oxidoreductase"/>
    <property type="match status" value="1"/>
</dbReference>
<dbReference type="GO" id="GO:0016491">
    <property type="term" value="F:oxidoreductase activity"/>
    <property type="evidence" value="ECO:0007669"/>
    <property type="project" value="InterPro"/>
</dbReference>
<dbReference type="AlphaFoldDB" id="A0A7W8AEK9"/>
<dbReference type="InterPro" id="IPR020051">
    <property type="entry name" value="SagB-type_dehydrogenase"/>
</dbReference>
<dbReference type="NCBIfam" id="TIGR03605">
    <property type="entry name" value="antibiot_sagB"/>
    <property type="match status" value="1"/>
</dbReference>
<evidence type="ECO:0000259" key="1">
    <source>
        <dbReference type="Pfam" id="PF00881"/>
    </source>
</evidence>
<sequence length="492" mass="54137">MLWSLREDVHLEAAPESGSLLVHSRWGDIEVVQPDEAVFGALRRMSLGPTHLENVISGEAEMADLLRLLQRLEPLVVRSLSVDREQPLVSVVPLTHHSRFHVTPVAADVPIRLSRFAVISTNGRDYRLESPLALHRVILHSADAMGLLGHLRRPTRPSAVRTASPYFEAFVAYLAAAGMVVRAERVEEFRPVEFAEDTDDTLISWSPVDLLFHSRSTLGRHDRDFGATYPGGDRHGVEPVVVSRGDNGLVRLYRPTWEALVAADPPLSAAVEAVDEAHLSSGPITARELGELLYRVARVRSLSGSPYSPEETSDRPYLSIGSGYELELYVAVRDCTGIDEGIYHYDPLNHGLRTVAGEIHWVDAALENARLAAGMRQQPPVLVIITARFRRVSWKYSGISYASVLKNVGMLSQTLSLVAAGLGLGAYPLESLDIELWAQALGADWRAESSVGGLVLGRKLLTKDTTAIGWHQVNDAHWADLARRLVRPDKGP</sequence>
<dbReference type="EMBL" id="JACHIN010000018">
    <property type="protein sequence ID" value="MBB5083646.1"/>
    <property type="molecule type" value="Genomic_DNA"/>
</dbReference>
<accession>A0A7W8AEK9</accession>
<evidence type="ECO:0000313" key="4">
    <source>
        <dbReference type="Proteomes" id="UP000568380"/>
    </source>
</evidence>
<dbReference type="Proteomes" id="UP000568380">
    <property type="component" value="Unassembled WGS sequence"/>
</dbReference>
<dbReference type="RefSeq" id="WP_184972944.1">
    <property type="nucleotide sequence ID" value="NZ_JACHIN010000018.1"/>
</dbReference>
<organism evidence="3 4">
    <name type="scientific">Nonomuraea endophytica</name>
    <dbReference type="NCBI Taxonomy" id="714136"/>
    <lineage>
        <taxon>Bacteria</taxon>
        <taxon>Bacillati</taxon>
        <taxon>Actinomycetota</taxon>
        <taxon>Actinomycetes</taxon>
        <taxon>Streptosporangiales</taxon>
        <taxon>Streptosporangiaceae</taxon>
        <taxon>Nonomuraea</taxon>
    </lineage>
</organism>
<feature type="domain" description="Cyanobactin oxidase ThcOx second" evidence="2">
    <location>
        <begin position="111"/>
        <end position="222"/>
    </location>
</feature>
<dbReference type="InterPro" id="IPR029479">
    <property type="entry name" value="Nitroreductase"/>
</dbReference>
<dbReference type="Pfam" id="PF00881">
    <property type="entry name" value="Nitroreductase"/>
    <property type="match status" value="1"/>
</dbReference>
<comment type="caution">
    <text evidence="3">The sequence shown here is derived from an EMBL/GenBank/DDBJ whole genome shotgun (WGS) entry which is preliminary data.</text>
</comment>
<proteinExistence type="predicted"/>
<evidence type="ECO:0000313" key="3">
    <source>
        <dbReference type="EMBL" id="MBB5083646.1"/>
    </source>
</evidence>
<dbReference type="InterPro" id="IPR052544">
    <property type="entry name" value="Bacteriocin_Proc_Enz"/>
</dbReference>
<dbReference type="Gene3D" id="3.40.109.10">
    <property type="entry name" value="NADH Oxidase"/>
    <property type="match status" value="1"/>
</dbReference>
<dbReference type="InterPro" id="IPR000415">
    <property type="entry name" value="Nitroreductase-like"/>
</dbReference>